<dbReference type="eggNOG" id="ENOG5033W7Z">
    <property type="taxonomic scope" value="Bacteria"/>
</dbReference>
<protein>
    <recommendedName>
        <fullName evidence="5">PssV</fullName>
    </recommendedName>
</protein>
<evidence type="ECO:0000313" key="4">
    <source>
        <dbReference type="Proteomes" id="UP000007735"/>
    </source>
</evidence>
<dbReference type="EMBL" id="HE616890">
    <property type="protein sequence ID" value="CCE97629.1"/>
    <property type="molecule type" value="Genomic_DNA"/>
</dbReference>
<organism evidence="3 4">
    <name type="scientific">Sinorhizobium fredii (strain HH103)</name>
    <dbReference type="NCBI Taxonomy" id="1117943"/>
    <lineage>
        <taxon>Bacteria</taxon>
        <taxon>Pseudomonadati</taxon>
        <taxon>Pseudomonadota</taxon>
        <taxon>Alphaproteobacteria</taxon>
        <taxon>Hyphomicrobiales</taxon>
        <taxon>Rhizobiaceae</taxon>
        <taxon>Sinorhizobium/Ensifer group</taxon>
        <taxon>Sinorhizobium</taxon>
    </lineage>
</organism>
<evidence type="ECO:0000256" key="1">
    <source>
        <dbReference type="SAM" id="MobiDB-lite"/>
    </source>
</evidence>
<keyword evidence="2" id="KW-0812">Transmembrane</keyword>
<feature type="transmembrane region" description="Helical" evidence="2">
    <location>
        <begin position="58"/>
        <end position="78"/>
    </location>
</feature>
<evidence type="ECO:0008006" key="5">
    <source>
        <dbReference type="Google" id="ProtNLM"/>
    </source>
</evidence>
<evidence type="ECO:0000256" key="2">
    <source>
        <dbReference type="SAM" id="Phobius"/>
    </source>
</evidence>
<dbReference type="Proteomes" id="UP000007735">
    <property type="component" value="Chromosome"/>
</dbReference>
<dbReference type="HOGENOM" id="CLU_946193_0_0_5"/>
<dbReference type="Pfam" id="PF19495">
    <property type="entry name" value="DUF6030"/>
    <property type="match status" value="1"/>
</dbReference>
<accession>G9A1P9</accession>
<dbReference type="AlphaFoldDB" id="G9A1P9"/>
<keyword evidence="2" id="KW-0472">Membrane</keyword>
<dbReference type="KEGG" id="sfh:SFHH103_03137"/>
<keyword evidence="2" id="KW-1133">Transmembrane helix</keyword>
<sequence length="326" mass="35819">MILTAPLPCTMPLGRRWHDPVLCAIFIRCGTVAASAVHGPEAEQRGMEKKQNGRSGAAFFLTAVALIFTAILATVLLANEQRNLKQLAAAMGLQDLLPQAAPVPAPEPVRSRPKKPEPPKALLPARTFENLQTPEQQFIREIRSDPRALCEGLRGAGFRELEWKSAESGRWECSSLVPFARPGVEKGSSIFILVKGSDADEITSFRVKLNIEHAEDTQAVTSAAATAASVFLNEVHWADSESVTLKIQALGEFDLKRFGSRIQFKRESGDTPRYNFLANQAARTRPKSIAEFYFDREKWLAPGDGSIDSVVRGPSAWNRSPAAELR</sequence>
<feature type="region of interest" description="Disordered" evidence="1">
    <location>
        <begin position="303"/>
        <end position="326"/>
    </location>
</feature>
<evidence type="ECO:0000313" key="3">
    <source>
        <dbReference type="EMBL" id="CCE97629.1"/>
    </source>
</evidence>
<reference evidence="3 4" key="1">
    <citation type="journal article" date="2012" name="J. Bacteriol.">
        <title>Genome sequence of the soybean symbiont Sinorhizobium fredii HH103.</title>
        <authorList>
            <person name="Weidner S."/>
            <person name="Becker A."/>
            <person name="Bonilla I."/>
            <person name="Jaenicke S."/>
            <person name="Lloret J."/>
            <person name="Margaret I."/>
            <person name="Puhler A."/>
            <person name="Ruiz-Sainz J.E."/>
            <person name="Schneiker-Bekel S."/>
            <person name="Szczepanowski R."/>
            <person name="Vinardell J.M."/>
            <person name="Zehner S."/>
            <person name="Gottfert M."/>
        </authorList>
    </citation>
    <scope>NUCLEOTIDE SEQUENCE [LARGE SCALE GENOMIC DNA]</scope>
    <source>
        <strain evidence="3 4">HH103</strain>
    </source>
</reference>
<gene>
    <name evidence="3" type="ordered locus">SFHH103_03137</name>
</gene>
<dbReference type="InterPro" id="IPR046071">
    <property type="entry name" value="DUF6030"/>
</dbReference>
<dbReference type="PATRIC" id="fig|380.5.peg.3326"/>
<proteinExistence type="predicted"/>
<name>G9A1P9_SINF1</name>